<feature type="chain" id="PRO_5040456370" description="DUF7708 domain-containing protein" evidence="1">
    <location>
        <begin position="21"/>
        <end position="552"/>
    </location>
</feature>
<evidence type="ECO:0000313" key="3">
    <source>
        <dbReference type="EMBL" id="KAF7547672.1"/>
    </source>
</evidence>
<protein>
    <recommendedName>
        <fullName evidence="2">DUF7708 domain-containing protein</fullName>
    </recommendedName>
</protein>
<evidence type="ECO:0000259" key="2">
    <source>
        <dbReference type="Pfam" id="PF24809"/>
    </source>
</evidence>
<dbReference type="Pfam" id="PF24809">
    <property type="entry name" value="DUF7708"/>
    <property type="match status" value="1"/>
</dbReference>
<evidence type="ECO:0000256" key="1">
    <source>
        <dbReference type="SAM" id="SignalP"/>
    </source>
</evidence>
<dbReference type="InterPro" id="IPR056125">
    <property type="entry name" value="DUF7708"/>
</dbReference>
<accession>A0A9P5H7M9</accession>
<dbReference type="EMBL" id="JAANBB010000171">
    <property type="protein sequence ID" value="KAF7547672.1"/>
    <property type="molecule type" value="Genomic_DNA"/>
</dbReference>
<comment type="caution">
    <text evidence="3">The sequence shown here is derived from an EMBL/GenBank/DDBJ whole genome shotgun (WGS) entry which is preliminary data.</text>
</comment>
<gene>
    <name evidence="3" type="ORF">G7Z17_g7564</name>
</gene>
<feature type="domain" description="DUF7708" evidence="2">
    <location>
        <begin position="115"/>
        <end position="221"/>
    </location>
</feature>
<sequence>MCRKTLASTVLGLFLELTRLRDDSDNILKSTYEKAIVFYRDQYKGRRKDDLTSFFESSSVDDVMALVRKTEQQHVTRKEGKSRVSAFLSSGWTNTVSRINTFSSVIDVLVSTHPDHQELSSKVVESFAAIGDALPELNFLAKQLYPVPHIQRTLAGMYTHIIDFCLRALKWYHKAGGGFFKKAFATMKDPWALEFEDVVHQIRQTNARIREQAEIAHQAETRHISLKISDVQLEVLHLRKESRNLKSLLVSGPAHPSFGYLNPLLPPEQPLSLPSIPFVPEKMSKYFQSIPFDPDKALSHGRAMLNLQRARENSNWDEIWASTKLRNWISQQGSAVVELQGSFAAPDVSRYFTFDMIDLVKSTDLPLAWYASSRVPSTSLKGPMTVTDILRSLVQQLLSQNPDTFATINLTESELASCNTEEEWLCLLVAVLVEIPRVVLILDSHGPGRQVLDAVRKFWGIVDERNVTTAIKMLLLTYPAPGTLTPAILPNDDMASSFTLTLGDNRWTGSAAAQMRDRGQRRTLPRQGGGPSQFKPFVLQLMELKRDSGDGS</sequence>
<evidence type="ECO:0000313" key="4">
    <source>
        <dbReference type="Proteomes" id="UP000722485"/>
    </source>
</evidence>
<name>A0A9P5H7M9_9HYPO</name>
<keyword evidence="1" id="KW-0732">Signal</keyword>
<reference evidence="3" key="1">
    <citation type="submission" date="2020-03" db="EMBL/GenBank/DDBJ databases">
        <title>Draft Genome Sequence of Cylindrodendrum hubeiense.</title>
        <authorList>
            <person name="Buettner E."/>
            <person name="Kellner H."/>
        </authorList>
    </citation>
    <scope>NUCLEOTIDE SEQUENCE</scope>
    <source>
        <strain evidence="3">IHI 201604</strain>
    </source>
</reference>
<dbReference type="AlphaFoldDB" id="A0A9P5H7M9"/>
<proteinExistence type="predicted"/>
<keyword evidence="4" id="KW-1185">Reference proteome</keyword>
<dbReference type="OrthoDB" id="61900at2759"/>
<organism evidence="3 4">
    <name type="scientific">Cylindrodendrum hubeiense</name>
    <dbReference type="NCBI Taxonomy" id="595255"/>
    <lineage>
        <taxon>Eukaryota</taxon>
        <taxon>Fungi</taxon>
        <taxon>Dikarya</taxon>
        <taxon>Ascomycota</taxon>
        <taxon>Pezizomycotina</taxon>
        <taxon>Sordariomycetes</taxon>
        <taxon>Hypocreomycetidae</taxon>
        <taxon>Hypocreales</taxon>
        <taxon>Nectriaceae</taxon>
        <taxon>Cylindrodendrum</taxon>
    </lineage>
</organism>
<feature type="signal peptide" evidence="1">
    <location>
        <begin position="1"/>
        <end position="20"/>
    </location>
</feature>
<dbReference type="Proteomes" id="UP000722485">
    <property type="component" value="Unassembled WGS sequence"/>
</dbReference>